<dbReference type="Proteomes" id="UP000016536">
    <property type="component" value="Unassembled WGS sequence"/>
</dbReference>
<protein>
    <submittedName>
        <fullName evidence="1">Uncharacterized protein</fullName>
    </submittedName>
</protein>
<proteinExistence type="predicted"/>
<evidence type="ECO:0000313" key="2">
    <source>
        <dbReference type="Proteomes" id="UP000016536"/>
    </source>
</evidence>
<comment type="caution">
    <text evidence="1">The sequence shown here is derived from an EMBL/GenBank/DDBJ whole genome shotgun (WGS) entry which is preliminary data.</text>
</comment>
<dbReference type="AlphaFoldDB" id="U1QJW0"/>
<dbReference type="HOGENOM" id="CLU_3228461_0_0_11"/>
<sequence>MENLSASALASHLSRSLLRSRRTQVEYLSISSSPFTTIYRSDK</sequence>
<keyword evidence="2" id="KW-1185">Reference proteome</keyword>
<accession>U1QJW0</accession>
<dbReference type="EMBL" id="AWSE01000168">
    <property type="protein sequence ID" value="ERH22441.1"/>
    <property type="molecule type" value="Genomic_DNA"/>
</dbReference>
<evidence type="ECO:0000313" key="1">
    <source>
        <dbReference type="EMBL" id="ERH22441.1"/>
    </source>
</evidence>
<organism evidence="1 2">
    <name type="scientific">Actinomyces johnsonii F0542</name>
    <dbReference type="NCBI Taxonomy" id="1321818"/>
    <lineage>
        <taxon>Bacteria</taxon>
        <taxon>Bacillati</taxon>
        <taxon>Actinomycetota</taxon>
        <taxon>Actinomycetes</taxon>
        <taxon>Actinomycetales</taxon>
        <taxon>Actinomycetaceae</taxon>
        <taxon>Actinomyces</taxon>
    </lineage>
</organism>
<gene>
    <name evidence="1" type="ORF">HMPREF1979_02543</name>
</gene>
<reference evidence="1 2" key="1">
    <citation type="submission" date="2013-08" db="EMBL/GenBank/DDBJ databases">
        <authorList>
            <person name="Weinstock G."/>
            <person name="Sodergren E."/>
            <person name="Wylie T."/>
            <person name="Fulton L."/>
            <person name="Fulton R."/>
            <person name="Fronick C."/>
            <person name="O'Laughlin M."/>
            <person name="Godfrey J."/>
            <person name="Miner T."/>
            <person name="Herter B."/>
            <person name="Appelbaum E."/>
            <person name="Cordes M."/>
            <person name="Lek S."/>
            <person name="Wollam A."/>
            <person name="Pepin K.H."/>
            <person name="Palsikar V.B."/>
            <person name="Mitreva M."/>
            <person name="Wilson R.K."/>
        </authorList>
    </citation>
    <scope>NUCLEOTIDE SEQUENCE [LARGE SCALE GENOMIC DNA]</scope>
    <source>
        <strain evidence="1 2">F0542</strain>
    </source>
</reference>
<name>U1QJW0_9ACTO</name>